<dbReference type="PANTHER" id="PTHR48041">
    <property type="entry name" value="ABC TRANSPORTER G FAMILY MEMBER 28"/>
    <property type="match status" value="1"/>
</dbReference>
<name>K8FBN5_9CHLO</name>
<evidence type="ECO:0000256" key="3">
    <source>
        <dbReference type="ARBA" id="ARBA00022692"/>
    </source>
</evidence>
<accession>K8FBN5</accession>
<dbReference type="InterPro" id="IPR003593">
    <property type="entry name" value="AAA+_ATPase"/>
</dbReference>
<dbReference type="InterPro" id="IPR043926">
    <property type="entry name" value="ABCG_dom"/>
</dbReference>
<reference evidence="11 12" key="1">
    <citation type="submission" date="2011-10" db="EMBL/GenBank/DDBJ databases">
        <authorList>
            <person name="Genoscope - CEA"/>
        </authorList>
    </citation>
    <scope>NUCLEOTIDE SEQUENCE [LARGE SCALE GENOMIC DNA]</scope>
    <source>
        <strain evidence="11 12">RCC 1105</strain>
    </source>
</reference>
<keyword evidence="12" id="KW-1185">Reference proteome</keyword>
<dbReference type="PROSITE" id="PS00211">
    <property type="entry name" value="ABC_TRANSPORTER_1"/>
    <property type="match status" value="1"/>
</dbReference>
<dbReference type="SUPFAM" id="SSF52540">
    <property type="entry name" value="P-loop containing nucleoside triphosphate hydrolases"/>
    <property type="match status" value="1"/>
</dbReference>
<keyword evidence="2" id="KW-0813">Transport</keyword>
<feature type="transmembrane region" description="Helical" evidence="9">
    <location>
        <begin position="497"/>
        <end position="522"/>
    </location>
</feature>
<evidence type="ECO:0000256" key="6">
    <source>
        <dbReference type="ARBA" id="ARBA00022989"/>
    </source>
</evidence>
<feature type="region of interest" description="Disordered" evidence="8">
    <location>
        <begin position="43"/>
        <end position="71"/>
    </location>
</feature>
<organism evidence="11 12">
    <name type="scientific">Bathycoccus prasinos</name>
    <dbReference type="NCBI Taxonomy" id="41875"/>
    <lineage>
        <taxon>Eukaryota</taxon>
        <taxon>Viridiplantae</taxon>
        <taxon>Chlorophyta</taxon>
        <taxon>Mamiellophyceae</taxon>
        <taxon>Mamiellales</taxon>
        <taxon>Bathycoccaceae</taxon>
        <taxon>Bathycoccus</taxon>
    </lineage>
</organism>
<keyword evidence="5 11" id="KW-0067">ATP-binding</keyword>
<dbReference type="Gene3D" id="3.40.50.300">
    <property type="entry name" value="P-loop containing nucleotide triphosphate hydrolases"/>
    <property type="match status" value="1"/>
</dbReference>
<keyword evidence="7 9" id="KW-0472">Membrane</keyword>
<feature type="compositionally biased region" description="Basic and acidic residues" evidence="8">
    <location>
        <begin position="15"/>
        <end position="24"/>
    </location>
</feature>
<feature type="domain" description="ABC transporter" evidence="10">
    <location>
        <begin position="106"/>
        <end position="350"/>
    </location>
</feature>
<evidence type="ECO:0000256" key="2">
    <source>
        <dbReference type="ARBA" id="ARBA00022448"/>
    </source>
</evidence>
<feature type="compositionally biased region" description="Basic residues" evidence="8">
    <location>
        <begin position="1"/>
        <end position="14"/>
    </location>
</feature>
<evidence type="ECO:0000256" key="8">
    <source>
        <dbReference type="SAM" id="MobiDB-lite"/>
    </source>
</evidence>
<keyword evidence="6 9" id="KW-1133">Transmembrane helix</keyword>
<feature type="region of interest" description="Disordered" evidence="8">
    <location>
        <begin position="410"/>
        <end position="430"/>
    </location>
</feature>
<dbReference type="RefSeq" id="XP_007509928.1">
    <property type="nucleotide sequence ID" value="XM_007509866.1"/>
</dbReference>
<dbReference type="Pfam" id="PF01061">
    <property type="entry name" value="ABC2_membrane"/>
    <property type="match status" value="1"/>
</dbReference>
<proteinExistence type="predicted"/>
<comment type="subcellular location">
    <subcellularLocation>
        <location evidence="1">Membrane</location>
        <topology evidence="1">Multi-pass membrane protein</topology>
    </subcellularLocation>
</comment>
<dbReference type="GO" id="GO:0140359">
    <property type="term" value="F:ABC-type transporter activity"/>
    <property type="evidence" value="ECO:0007669"/>
    <property type="project" value="InterPro"/>
</dbReference>
<sequence>MNAFVRQKKRHTRDKKMTLMKEEVPPPSAEECARVWQLEYETQTRKSVDASSRGGKGGKERNGSGTFNNGKNFHEAAAVEALMTMTERKTTHKGISITWRNLTYTVQIGNNKKQKTSKKVLDDMTGAAMPRHFVALMGPTGSGKTSLLNCLSGRIPKKDGTLTGEILVDGKARNEKIYRSRQVAYVMQEELLFPHLTVMETFMLHAKLRLPQSMKIEEKTRLVRSLILELGLKAVENSKIGRPGGFPRGLSGGERKRANIGIEMVANPEALFLDEPTSGLDSFQAQNVVRALQDLAAHGRTVVCTIHQPRSSIFKLFDQLLLISEGKMLYIGDSEKAVEYFAKLSFMCPDLTNPADFFMDITSMDRRSEVAEKNSRDRLRLFANKCEERELGENAVKLAGAMNSSLFGNGNAGGGGSGSNNSKNRKKKGEDNTLVNEYQGRGANWFQQFALLMDRSLREQKRNVIGIFVPIVIDVIYALILSALYRDLGKDQQGVQDRIGCLFFICLNVAYTSALPAINLFAGEKAVIGRERSSGAYSCSAYYISKYIAELPKLLPRLFFCALVYNVVGFREGAEYFWTFVSIIICEALAAQALGIFMAASLPVGAALALGPASITIFTLFGGIYLNVDSIPKGAGWIKYIDFIYYAFSALAANEFGGDVKFTCVEGEIRCLENGREILELYSFENVKVGTQVGAQFGLQLGIQFLAFWFLKRGQEAYMALNIPREEVNKSVNSDDDATVNTKKRVTNA</sequence>
<dbReference type="GO" id="GO:0016020">
    <property type="term" value="C:membrane"/>
    <property type="evidence" value="ECO:0007669"/>
    <property type="project" value="UniProtKB-SubCell"/>
</dbReference>
<feature type="region of interest" description="Disordered" evidence="8">
    <location>
        <begin position="1"/>
        <end position="30"/>
    </location>
</feature>
<dbReference type="CDD" id="cd03213">
    <property type="entry name" value="ABCG_EPDR"/>
    <property type="match status" value="1"/>
</dbReference>
<dbReference type="OrthoDB" id="66620at2759"/>
<dbReference type="InterPro" id="IPR013525">
    <property type="entry name" value="ABC2_TM"/>
</dbReference>
<feature type="transmembrane region" description="Helical" evidence="9">
    <location>
        <begin position="576"/>
        <end position="597"/>
    </location>
</feature>
<gene>
    <name evidence="11" type="ordered locus">Bathy12g00810</name>
</gene>
<keyword evidence="3 9" id="KW-0812">Transmembrane</keyword>
<evidence type="ECO:0000256" key="5">
    <source>
        <dbReference type="ARBA" id="ARBA00022840"/>
    </source>
</evidence>
<keyword evidence="4" id="KW-0547">Nucleotide-binding</keyword>
<feature type="transmembrane region" description="Helical" evidence="9">
    <location>
        <begin position="604"/>
        <end position="626"/>
    </location>
</feature>
<evidence type="ECO:0000313" key="11">
    <source>
        <dbReference type="EMBL" id="CCO19043.1"/>
    </source>
</evidence>
<dbReference type="PROSITE" id="PS50893">
    <property type="entry name" value="ABC_TRANSPORTER_2"/>
    <property type="match status" value="1"/>
</dbReference>
<dbReference type="GO" id="GO:0016887">
    <property type="term" value="F:ATP hydrolysis activity"/>
    <property type="evidence" value="ECO:0007669"/>
    <property type="project" value="InterPro"/>
</dbReference>
<protein>
    <submittedName>
        <fullName evidence="11">ATP-binding cassette sub-family G member 2</fullName>
    </submittedName>
</protein>
<dbReference type="PANTHER" id="PTHR48041:SF41">
    <property type="entry name" value="ABC TRANSPORTER G FAMILY"/>
    <property type="match status" value="1"/>
</dbReference>
<dbReference type="Proteomes" id="UP000198341">
    <property type="component" value="Chromosome 12"/>
</dbReference>
<dbReference type="GO" id="GO:0005524">
    <property type="term" value="F:ATP binding"/>
    <property type="evidence" value="ECO:0007669"/>
    <property type="project" value="UniProtKB-KW"/>
</dbReference>
<dbReference type="InterPro" id="IPR003439">
    <property type="entry name" value="ABC_transporter-like_ATP-bd"/>
</dbReference>
<evidence type="ECO:0000256" key="7">
    <source>
        <dbReference type="ARBA" id="ARBA00023136"/>
    </source>
</evidence>
<dbReference type="Pfam" id="PF00005">
    <property type="entry name" value="ABC_tran"/>
    <property type="match status" value="1"/>
</dbReference>
<feature type="transmembrane region" description="Helical" evidence="9">
    <location>
        <begin position="693"/>
        <end position="711"/>
    </location>
</feature>
<dbReference type="SMART" id="SM00382">
    <property type="entry name" value="AAA"/>
    <property type="match status" value="1"/>
</dbReference>
<dbReference type="InterPro" id="IPR027417">
    <property type="entry name" value="P-loop_NTPase"/>
</dbReference>
<dbReference type="eggNOG" id="KOG0061">
    <property type="taxonomic scope" value="Eukaryota"/>
</dbReference>
<dbReference type="InterPro" id="IPR050352">
    <property type="entry name" value="ABCG_transporters"/>
</dbReference>
<evidence type="ECO:0000256" key="1">
    <source>
        <dbReference type="ARBA" id="ARBA00004141"/>
    </source>
</evidence>
<dbReference type="AlphaFoldDB" id="K8FBN5"/>
<evidence type="ECO:0000313" key="12">
    <source>
        <dbReference type="Proteomes" id="UP000198341"/>
    </source>
</evidence>
<evidence type="ECO:0000256" key="4">
    <source>
        <dbReference type="ARBA" id="ARBA00022741"/>
    </source>
</evidence>
<dbReference type="InterPro" id="IPR017871">
    <property type="entry name" value="ABC_transporter-like_CS"/>
</dbReference>
<evidence type="ECO:0000256" key="9">
    <source>
        <dbReference type="SAM" id="Phobius"/>
    </source>
</evidence>
<dbReference type="EMBL" id="FO082267">
    <property type="protein sequence ID" value="CCO19043.1"/>
    <property type="molecule type" value="Genomic_DNA"/>
</dbReference>
<dbReference type="Pfam" id="PF19055">
    <property type="entry name" value="ABC2_membrane_7"/>
    <property type="match status" value="1"/>
</dbReference>
<dbReference type="GeneID" id="19012598"/>
<evidence type="ECO:0000259" key="10">
    <source>
        <dbReference type="PROSITE" id="PS50893"/>
    </source>
</evidence>
<dbReference type="KEGG" id="bpg:Bathy12g00810"/>
<feature type="transmembrane region" description="Helical" evidence="9">
    <location>
        <begin position="464"/>
        <end position="485"/>
    </location>
</feature>